<organism evidence="1 2">
    <name type="scientific">Shewanella zhuhaiensis</name>
    <dbReference type="NCBI Taxonomy" id="2919576"/>
    <lineage>
        <taxon>Bacteria</taxon>
        <taxon>Pseudomonadati</taxon>
        <taxon>Pseudomonadota</taxon>
        <taxon>Gammaproteobacteria</taxon>
        <taxon>Alteromonadales</taxon>
        <taxon>Shewanellaceae</taxon>
        <taxon>Shewanella</taxon>
    </lineage>
</organism>
<protein>
    <recommendedName>
        <fullName evidence="3">Glutaredoxin domain-containing protein</fullName>
    </recommendedName>
</protein>
<gene>
    <name evidence="1" type="ORF">MJ923_12100</name>
</gene>
<proteinExistence type="predicted"/>
<evidence type="ECO:0000313" key="1">
    <source>
        <dbReference type="EMBL" id="MCH4295043.1"/>
    </source>
</evidence>
<name>A0AAJ1BHY1_9GAMM</name>
<sequence>MLKKLIVIGILGYASYKIWLDIKPQPALAPLYSEPYTIVYGRDTCGNTQSMLKALRREGIAYDYRNVDDPLVADDLHSRMEHQGLDTRRYMLPVIEQTTINGAGKITEPQMSTNPEQMSIIAVALSNGS</sequence>
<reference evidence="1 2" key="1">
    <citation type="submission" date="2022-02" db="EMBL/GenBank/DDBJ databases">
        <title>The genome sequence of Shewanella sp. 3B26.</title>
        <authorList>
            <person name="Du J."/>
        </authorList>
    </citation>
    <scope>NUCLEOTIDE SEQUENCE [LARGE SCALE GENOMIC DNA]</scope>
    <source>
        <strain evidence="1 2">3B26</strain>
    </source>
</reference>
<keyword evidence="2" id="KW-1185">Reference proteome</keyword>
<evidence type="ECO:0008006" key="3">
    <source>
        <dbReference type="Google" id="ProtNLM"/>
    </source>
</evidence>
<dbReference type="AlphaFoldDB" id="A0AAJ1BHY1"/>
<dbReference type="Gene3D" id="3.40.30.10">
    <property type="entry name" value="Glutaredoxin"/>
    <property type="match status" value="1"/>
</dbReference>
<evidence type="ECO:0000313" key="2">
    <source>
        <dbReference type="Proteomes" id="UP001297581"/>
    </source>
</evidence>
<accession>A0AAJ1BHY1</accession>
<dbReference type="Proteomes" id="UP001297581">
    <property type="component" value="Unassembled WGS sequence"/>
</dbReference>
<dbReference type="EMBL" id="JAKUDL010000004">
    <property type="protein sequence ID" value="MCH4295043.1"/>
    <property type="molecule type" value="Genomic_DNA"/>
</dbReference>
<dbReference type="RefSeq" id="WP_240591318.1">
    <property type="nucleotide sequence ID" value="NZ_JAKUDL010000004.1"/>
</dbReference>
<comment type="caution">
    <text evidence="1">The sequence shown here is derived from an EMBL/GenBank/DDBJ whole genome shotgun (WGS) entry which is preliminary data.</text>
</comment>